<dbReference type="InterPro" id="IPR008366">
    <property type="entry name" value="NFAT"/>
</dbReference>
<dbReference type="OrthoDB" id="5346094at2759"/>
<dbReference type="InterPro" id="IPR014756">
    <property type="entry name" value="Ig_E-set"/>
</dbReference>
<dbReference type="InterPro" id="IPR002909">
    <property type="entry name" value="IPT_dom"/>
</dbReference>
<dbReference type="Proteomes" id="UP000291343">
    <property type="component" value="Unassembled WGS sequence"/>
</dbReference>
<dbReference type="GO" id="GO:0000978">
    <property type="term" value="F:RNA polymerase II cis-regulatory region sequence-specific DNA binding"/>
    <property type="evidence" value="ECO:0007669"/>
    <property type="project" value="TreeGrafter"/>
</dbReference>
<dbReference type="GO" id="GO:0005737">
    <property type="term" value="C:cytoplasm"/>
    <property type="evidence" value="ECO:0007669"/>
    <property type="project" value="UniProtKB-SubCell"/>
</dbReference>
<evidence type="ECO:0000313" key="11">
    <source>
        <dbReference type="EMBL" id="RZF41052.1"/>
    </source>
</evidence>
<proteinExistence type="predicted"/>
<dbReference type="Gene3D" id="2.60.40.10">
    <property type="entry name" value="Immunoglobulins"/>
    <property type="match status" value="1"/>
</dbReference>
<feature type="compositionally biased region" description="Low complexity" evidence="9">
    <location>
        <begin position="543"/>
        <end position="558"/>
    </location>
</feature>
<evidence type="ECO:0000256" key="4">
    <source>
        <dbReference type="ARBA" id="ARBA00022553"/>
    </source>
</evidence>
<feature type="compositionally biased region" description="Low complexity" evidence="9">
    <location>
        <begin position="728"/>
        <end position="755"/>
    </location>
</feature>
<reference evidence="11 12" key="1">
    <citation type="journal article" date="2017" name="Gigascience">
        <title>Genome sequence of the small brown planthopper, Laodelphax striatellus.</title>
        <authorList>
            <person name="Zhu J."/>
            <person name="Jiang F."/>
            <person name="Wang X."/>
            <person name="Yang P."/>
            <person name="Bao Y."/>
            <person name="Zhao W."/>
            <person name="Wang W."/>
            <person name="Lu H."/>
            <person name="Wang Q."/>
            <person name="Cui N."/>
            <person name="Li J."/>
            <person name="Chen X."/>
            <person name="Luo L."/>
            <person name="Yu J."/>
            <person name="Kang L."/>
            <person name="Cui F."/>
        </authorList>
    </citation>
    <scope>NUCLEOTIDE SEQUENCE [LARGE SCALE GENOMIC DNA]</scope>
    <source>
        <strain evidence="11">Lst14</strain>
    </source>
</reference>
<evidence type="ECO:0000256" key="7">
    <source>
        <dbReference type="ARBA" id="ARBA00023163"/>
    </source>
</evidence>
<feature type="region of interest" description="Disordered" evidence="9">
    <location>
        <begin position="1129"/>
        <end position="1197"/>
    </location>
</feature>
<sequence length="1197" mass="133178">MIPRPITGTHQDDVEIPLHCQLNSFTRNGLVFLDIMKKPERKHRARYKTEGSRGVVKDITGFAHPIVRLCGYNMPAKLRCFIGTGSGDVAPHPYYQASHMRNFTACEVKVIDKTVVLEMDLLPGKNMLVICDCIGIVKQRNFDVQQRLEQSNMPISTREKNRKKSSNVRLVFRTTIRHPDLSYETIQITSEPIDCIADLRKEERRKLYAQQMSDPEILTMSWRSCPANGGLELFLIGKNFARDSKVIFYEGEGTNVTWRVFVVPIREYLHQCHLVCIVPPYTRTDIVQPTQVRVVVECNNGKKTEPQPFAYTPVVGYLPTSPISRAFPDPTDVLDIFLLEVRCKSEDFEYGEGIYPPVLLWTTQSEDSQSSSMLEITEPRPGCSTSTQHSTSIIPPIALYVDRTKFTLPMQLLTLFEIKKQSDRTKEKMAHLRSQLIGASSSPERPTPGESYQMIPGLDHSAAIQAQATPSTSGIGPQEEDSSAMEHNKQSKMRKMKESKKKVAPSKSMPGLKRVLNPPTTGGQAGRSLDDFANLAAGSGSQPHSYPSSHTTTPYTSPERYAFGSPDRKRKIPSPSDSTFAHVEKAEPRIAQRIADLLYPFDEPDSDSFAVSTPSRQIPYPVQNYPTMQATQQVDYSSMQSTQHIDYSTMHATQHTGYSTMQTTQHIDYSTMQATHQLDYSTMQSTQHVDYSTMQVIQHIDYDYSTMQATQPIDYFNYPGDGTHNIYSPPTNSPWTTPPSLSSSSSVIHSPYTSPNKSPVQSPPHTLPANPFSPDYSSHQSSGGTKSPVSSPDSISRHMSSMNLSTMPRATSTTQELRLYSPLQNDPNTREMEGSREAAEAGYSVSIASALEIAEGGAEGDYTLPTDSSLIQGQFSSTSHVAIDIPPTPMSTDPNTSFPQQVEVEIEEQTQDLRATTSPLQQQYVQEVHTETSDFDECNIDYITTFESELPDLSGKLDEVLGPEGSEESGASSMTLHPIDQHTSMDTQVPQSLFHQNKQLETKSMSMEPGTTFSLLTYQNKPVEDQSMQPDTASNQPREIIHSSPTVHPELPLQGPFPETRGDLNREYLDELMHMENRETTESGYSIDIHSTPEIAVSGPIGFSTLPTSSSMPSYILQCQGHHHNFMPFPHSSQAGPSGIFTPAQIPPRPMSTGLQTPVPSVYPSQDEPDNRSTETGNFQRSSSDSSMSEPNNQTEN</sequence>
<feature type="region of interest" description="Disordered" evidence="9">
    <location>
        <begin position="467"/>
        <end position="581"/>
    </location>
</feature>
<organism evidence="11 12">
    <name type="scientific">Laodelphax striatellus</name>
    <name type="common">Small brown planthopper</name>
    <name type="synonym">Delphax striatella</name>
    <dbReference type="NCBI Taxonomy" id="195883"/>
    <lineage>
        <taxon>Eukaryota</taxon>
        <taxon>Metazoa</taxon>
        <taxon>Ecdysozoa</taxon>
        <taxon>Arthropoda</taxon>
        <taxon>Hexapoda</taxon>
        <taxon>Insecta</taxon>
        <taxon>Pterygota</taxon>
        <taxon>Neoptera</taxon>
        <taxon>Paraneoptera</taxon>
        <taxon>Hemiptera</taxon>
        <taxon>Auchenorrhyncha</taxon>
        <taxon>Fulgoroidea</taxon>
        <taxon>Delphacidae</taxon>
        <taxon>Criomorphinae</taxon>
        <taxon>Laodelphax</taxon>
    </lineage>
</organism>
<comment type="subcellular location">
    <subcellularLocation>
        <location evidence="2">Cytoplasm</location>
    </subcellularLocation>
    <subcellularLocation>
        <location evidence="1">Nucleus</location>
    </subcellularLocation>
</comment>
<dbReference type="InterPro" id="IPR013783">
    <property type="entry name" value="Ig-like_fold"/>
</dbReference>
<dbReference type="EMBL" id="QKKF02017260">
    <property type="protein sequence ID" value="RZF41052.1"/>
    <property type="molecule type" value="Genomic_DNA"/>
</dbReference>
<keyword evidence="3" id="KW-0963">Cytoplasm</keyword>
<dbReference type="GO" id="GO:0000981">
    <property type="term" value="F:DNA-binding transcription factor activity, RNA polymerase II-specific"/>
    <property type="evidence" value="ECO:0007669"/>
    <property type="project" value="TreeGrafter"/>
</dbReference>
<evidence type="ECO:0000256" key="2">
    <source>
        <dbReference type="ARBA" id="ARBA00004496"/>
    </source>
</evidence>
<dbReference type="Gene3D" id="2.60.40.340">
    <property type="entry name" value="Rel homology domain (RHD), DNA-binding domain"/>
    <property type="match status" value="1"/>
</dbReference>
<dbReference type="GO" id="GO:0005667">
    <property type="term" value="C:transcription regulator complex"/>
    <property type="evidence" value="ECO:0007669"/>
    <property type="project" value="TreeGrafter"/>
</dbReference>
<dbReference type="GO" id="GO:0005634">
    <property type="term" value="C:nucleus"/>
    <property type="evidence" value="ECO:0007669"/>
    <property type="project" value="UniProtKB-SubCell"/>
</dbReference>
<evidence type="ECO:0000256" key="1">
    <source>
        <dbReference type="ARBA" id="ARBA00004123"/>
    </source>
</evidence>
<evidence type="ECO:0000256" key="3">
    <source>
        <dbReference type="ARBA" id="ARBA00022490"/>
    </source>
</evidence>
<dbReference type="GO" id="GO:0048731">
    <property type="term" value="P:system development"/>
    <property type="evidence" value="ECO:0007669"/>
    <property type="project" value="UniProtKB-ARBA"/>
</dbReference>
<name>A0A482X5T8_LAOST</name>
<evidence type="ECO:0000256" key="5">
    <source>
        <dbReference type="ARBA" id="ARBA00023015"/>
    </source>
</evidence>
<evidence type="ECO:0000259" key="10">
    <source>
        <dbReference type="PROSITE" id="PS50254"/>
    </source>
</evidence>
<feature type="compositionally biased region" description="Polar residues" evidence="9">
    <location>
        <begin position="775"/>
        <end position="799"/>
    </location>
</feature>
<dbReference type="AlphaFoldDB" id="A0A482X5T8"/>
<evidence type="ECO:0000313" key="12">
    <source>
        <dbReference type="Proteomes" id="UP000291343"/>
    </source>
</evidence>
<gene>
    <name evidence="11" type="ORF">LSTR_LSTR002684</name>
</gene>
<keyword evidence="7" id="KW-0804">Transcription</keyword>
<evidence type="ECO:0000256" key="8">
    <source>
        <dbReference type="ARBA" id="ARBA00023242"/>
    </source>
</evidence>
<dbReference type="InParanoid" id="A0A482X5T8"/>
<dbReference type="SMART" id="SM00429">
    <property type="entry name" value="IPT"/>
    <property type="match status" value="1"/>
</dbReference>
<dbReference type="Pfam" id="PF16179">
    <property type="entry name" value="RHD_dimer"/>
    <property type="match status" value="1"/>
</dbReference>
<dbReference type="SUPFAM" id="SSF81296">
    <property type="entry name" value="E set domains"/>
    <property type="match status" value="1"/>
</dbReference>
<feature type="domain" description="RHD" evidence="10">
    <location>
        <begin position="38"/>
        <end position="195"/>
    </location>
</feature>
<dbReference type="PANTHER" id="PTHR12533">
    <property type="entry name" value="NFAT"/>
    <property type="match status" value="1"/>
</dbReference>
<dbReference type="Pfam" id="PF00554">
    <property type="entry name" value="RHD_DNA_bind"/>
    <property type="match status" value="1"/>
</dbReference>
<protein>
    <recommendedName>
        <fullName evidence="10">RHD domain-containing protein</fullName>
    </recommendedName>
</protein>
<dbReference type="InterPro" id="IPR037059">
    <property type="entry name" value="RHD_DNA_bind_dom_sf"/>
</dbReference>
<keyword evidence="12" id="KW-1185">Reference proteome</keyword>
<accession>A0A482X5T8</accession>
<dbReference type="PROSITE" id="PS50254">
    <property type="entry name" value="REL_2"/>
    <property type="match status" value="1"/>
</dbReference>
<dbReference type="PANTHER" id="PTHR12533:SF7">
    <property type="entry name" value="NFAT NUCLEAR FACTOR, ISOFORM B"/>
    <property type="match status" value="1"/>
</dbReference>
<keyword evidence="4" id="KW-0597">Phosphoprotein</keyword>
<dbReference type="InterPro" id="IPR011539">
    <property type="entry name" value="RHD_DNA_bind_dom"/>
</dbReference>
<dbReference type="InterPro" id="IPR032397">
    <property type="entry name" value="RHD_dimer"/>
</dbReference>
<feature type="region of interest" description="Disordered" evidence="9">
    <location>
        <begin position="1025"/>
        <end position="1062"/>
    </location>
</feature>
<evidence type="ECO:0000256" key="9">
    <source>
        <dbReference type="SAM" id="MobiDB-lite"/>
    </source>
</evidence>
<dbReference type="GO" id="GO:0048468">
    <property type="term" value="P:cell development"/>
    <property type="evidence" value="ECO:0007669"/>
    <property type="project" value="UniProtKB-ARBA"/>
</dbReference>
<dbReference type="SUPFAM" id="SSF49417">
    <property type="entry name" value="p53-like transcription factors"/>
    <property type="match status" value="1"/>
</dbReference>
<dbReference type="InterPro" id="IPR008967">
    <property type="entry name" value="p53-like_TF_DNA-bd_sf"/>
</dbReference>
<keyword evidence="5" id="KW-0805">Transcription regulation</keyword>
<evidence type="ECO:0000256" key="6">
    <source>
        <dbReference type="ARBA" id="ARBA00023125"/>
    </source>
</evidence>
<comment type="caution">
    <text evidence="11">The sequence shown here is derived from an EMBL/GenBank/DDBJ whole genome shotgun (WGS) entry which is preliminary data.</text>
</comment>
<dbReference type="SMR" id="A0A482X5T8"/>
<feature type="region of interest" description="Disordered" evidence="9">
    <location>
        <begin position="435"/>
        <end position="455"/>
    </location>
</feature>
<keyword evidence="6" id="KW-0238">DNA-binding</keyword>
<keyword evidence="8" id="KW-0539">Nucleus</keyword>
<dbReference type="STRING" id="195883.A0A482X5T8"/>
<feature type="compositionally biased region" description="Basic residues" evidence="9">
    <location>
        <begin position="490"/>
        <end position="504"/>
    </location>
</feature>
<feature type="compositionally biased region" description="Polar residues" evidence="9">
    <location>
        <begin position="1025"/>
        <end position="1037"/>
    </location>
</feature>
<feature type="region of interest" description="Disordered" evidence="9">
    <location>
        <begin position="727"/>
        <end position="799"/>
    </location>
</feature>